<dbReference type="AlphaFoldDB" id="A0A218XHA4"/>
<evidence type="ECO:0000256" key="2">
    <source>
        <dbReference type="ARBA" id="ARBA00008668"/>
    </source>
</evidence>
<gene>
    <name evidence="8" type="ORF">CDL15_Pgr027082</name>
</gene>
<dbReference type="PANTHER" id="PTHR45650">
    <property type="entry name" value="GDSL-LIKE LIPASE/ACYLHYDROLASE-RELATED"/>
    <property type="match status" value="1"/>
</dbReference>
<accession>A0A218XHA4</accession>
<evidence type="ECO:0000256" key="5">
    <source>
        <dbReference type="ARBA" id="ARBA00022801"/>
    </source>
</evidence>
<dbReference type="InterPro" id="IPR051238">
    <property type="entry name" value="GDSL_esterase/lipase"/>
</dbReference>
<keyword evidence="6" id="KW-0442">Lipid degradation</keyword>
<dbReference type="GO" id="GO:0016042">
    <property type="term" value="P:lipid catabolic process"/>
    <property type="evidence" value="ECO:0007669"/>
    <property type="project" value="UniProtKB-KW"/>
</dbReference>
<dbReference type="Proteomes" id="UP000197138">
    <property type="component" value="Unassembled WGS sequence"/>
</dbReference>
<name>A0A218XHA4_PUNGR</name>
<dbReference type="InterPro" id="IPR001087">
    <property type="entry name" value="GDSL"/>
</dbReference>
<evidence type="ECO:0000256" key="6">
    <source>
        <dbReference type="ARBA" id="ARBA00022963"/>
    </source>
</evidence>
<dbReference type="InterPro" id="IPR036514">
    <property type="entry name" value="SGNH_hydro_sf"/>
</dbReference>
<protein>
    <recommendedName>
        <fullName evidence="10">GDSL esterase/lipase At5g45670-like</fullName>
    </recommendedName>
</protein>
<dbReference type="SUPFAM" id="SSF52266">
    <property type="entry name" value="SGNH hydrolase"/>
    <property type="match status" value="1"/>
</dbReference>
<keyword evidence="4" id="KW-0732">Signal</keyword>
<dbReference type="PANTHER" id="PTHR45650:SF91">
    <property type="match status" value="1"/>
</dbReference>
<evidence type="ECO:0000256" key="7">
    <source>
        <dbReference type="ARBA" id="ARBA00023098"/>
    </source>
</evidence>
<dbReference type="CDD" id="cd01837">
    <property type="entry name" value="SGNH_plant_lipase_like"/>
    <property type="match status" value="1"/>
</dbReference>
<keyword evidence="3" id="KW-0964">Secreted</keyword>
<evidence type="ECO:0008006" key="10">
    <source>
        <dbReference type="Google" id="ProtNLM"/>
    </source>
</evidence>
<organism evidence="8 9">
    <name type="scientific">Punica granatum</name>
    <name type="common">Pomegranate</name>
    <dbReference type="NCBI Taxonomy" id="22663"/>
    <lineage>
        <taxon>Eukaryota</taxon>
        <taxon>Viridiplantae</taxon>
        <taxon>Streptophyta</taxon>
        <taxon>Embryophyta</taxon>
        <taxon>Tracheophyta</taxon>
        <taxon>Spermatophyta</taxon>
        <taxon>Magnoliopsida</taxon>
        <taxon>eudicotyledons</taxon>
        <taxon>Gunneridae</taxon>
        <taxon>Pentapetalae</taxon>
        <taxon>rosids</taxon>
        <taxon>malvids</taxon>
        <taxon>Myrtales</taxon>
        <taxon>Lythraceae</taxon>
        <taxon>Punica</taxon>
    </lineage>
</organism>
<dbReference type="GO" id="GO:0016788">
    <property type="term" value="F:hydrolase activity, acting on ester bonds"/>
    <property type="evidence" value="ECO:0007669"/>
    <property type="project" value="InterPro"/>
</dbReference>
<keyword evidence="7" id="KW-0443">Lipid metabolism</keyword>
<evidence type="ECO:0000313" key="9">
    <source>
        <dbReference type="Proteomes" id="UP000197138"/>
    </source>
</evidence>
<evidence type="ECO:0000256" key="4">
    <source>
        <dbReference type="ARBA" id="ARBA00022729"/>
    </source>
</evidence>
<dbReference type="EMBL" id="MTKT01001633">
    <property type="protein sequence ID" value="OWM84313.1"/>
    <property type="molecule type" value="Genomic_DNA"/>
</dbReference>
<comment type="subcellular location">
    <subcellularLocation>
        <location evidence="1">Secreted</location>
    </subcellularLocation>
</comment>
<reference evidence="9" key="1">
    <citation type="journal article" date="2017" name="Plant J.">
        <title>The pomegranate (Punica granatum L.) genome and the genomics of punicalagin biosynthesis.</title>
        <authorList>
            <person name="Qin G."/>
            <person name="Xu C."/>
            <person name="Ming R."/>
            <person name="Tang H."/>
            <person name="Guyot R."/>
            <person name="Kramer E.M."/>
            <person name="Hu Y."/>
            <person name="Yi X."/>
            <person name="Qi Y."/>
            <person name="Xu X."/>
            <person name="Gao Z."/>
            <person name="Pan H."/>
            <person name="Jian J."/>
            <person name="Tian Y."/>
            <person name="Yue Z."/>
            <person name="Xu Y."/>
        </authorList>
    </citation>
    <scope>NUCLEOTIDE SEQUENCE [LARGE SCALE GENOMIC DNA]</scope>
    <source>
        <strain evidence="9">cv. Dabenzi</strain>
    </source>
</reference>
<evidence type="ECO:0000256" key="3">
    <source>
        <dbReference type="ARBA" id="ARBA00022525"/>
    </source>
</evidence>
<comment type="caution">
    <text evidence="8">The sequence shown here is derived from an EMBL/GenBank/DDBJ whole genome shotgun (WGS) entry which is preliminary data.</text>
</comment>
<dbReference type="GO" id="GO:0005576">
    <property type="term" value="C:extracellular region"/>
    <property type="evidence" value="ECO:0007669"/>
    <property type="project" value="UniProtKB-SubCell"/>
</dbReference>
<comment type="similarity">
    <text evidence="2">Belongs to the 'GDSL' lipolytic enzyme family.</text>
</comment>
<evidence type="ECO:0000256" key="1">
    <source>
        <dbReference type="ARBA" id="ARBA00004613"/>
    </source>
</evidence>
<dbReference type="InterPro" id="IPR035669">
    <property type="entry name" value="SGNH_plant_lipase-like"/>
</dbReference>
<evidence type="ECO:0000313" key="8">
    <source>
        <dbReference type="EMBL" id="OWM84313.1"/>
    </source>
</evidence>
<dbReference type="Pfam" id="PF00657">
    <property type="entry name" value="Lipase_GDSL"/>
    <property type="match status" value="2"/>
</dbReference>
<keyword evidence="5" id="KW-0378">Hydrolase</keyword>
<proteinExistence type="inferred from homology"/>
<dbReference type="Gene3D" id="3.40.50.1110">
    <property type="entry name" value="SGNH hydrolase"/>
    <property type="match status" value="2"/>
</dbReference>
<sequence>MGKNESASQHLSKCIYTVAMGSNDYINNYYAPAENLVSQLYTPDRFADLLIRELKTNLKICIFILLPISTEMDSRYIFHLILWLLIMPRRLHSYGARKIVVIGLTGVGCCPHVAKKFGGKPCSEKVNSEVQLFNDKLMPLVNKLNQKLTDAKFTFLNATSVFNTLLQQGDQQVPCYFIFGDSLADAGNNNILLTLTKSNYPPYGIDFPLGATGRFCNGRTIIDVLTDLLGFKQYIPPFPKAIGRQLLQGVNYASAGSGIRQETGKDLGQRVWLAKQLVQHSNTVSRINGIFGNSRVASDHLSKCLYTVGIGSNDYINNYYKPEIYVSGNIYSPEEYADILAKELETNLKLLHSFGAKVVAVFGLSGIGCTPTVVEKFGGQPICYNKVNSEVQLFNDRVQTLVNRLNKNLNDAKFTYVNITSIFAEILPQIAYINFTASCCERMKDLGTCVPFSAPCSNRSNYEFFDGFHPTESTNKLVGNRIFTTKSPQDISPYTLQQLIAA</sequence>